<keyword evidence="5 6" id="KW-0472">Membrane</keyword>
<feature type="domain" description="ABC3 transporter permease C-terminal" evidence="7">
    <location>
        <begin position="578"/>
        <end position="701"/>
    </location>
</feature>
<evidence type="ECO:0000313" key="8">
    <source>
        <dbReference type="EMBL" id="QDT00158.1"/>
    </source>
</evidence>
<keyword evidence="4 6" id="KW-1133">Transmembrane helix</keyword>
<feature type="transmembrane region" description="Helical" evidence="6">
    <location>
        <begin position="725"/>
        <end position="743"/>
    </location>
</feature>
<evidence type="ECO:0000256" key="6">
    <source>
        <dbReference type="SAM" id="Phobius"/>
    </source>
</evidence>
<evidence type="ECO:0000256" key="2">
    <source>
        <dbReference type="ARBA" id="ARBA00022475"/>
    </source>
</evidence>
<sequence>MPTRQPRVFCFAILRRLLLASGTRLLTLRRGGGYHQGVSTWNYIAASLKQYWRIHASVAAGVAIASAVITGALLVGASMRGSLRDLALSRLGRIDSMLIAQHPFDERLVANSLEKSAGEGSQLSAEYTQSAPLYITRGAASLRAGGSVHQAAKLAVYGVAESFWSLDGNAMGEGALDLGEDEVLLTPNVAIELGAKHGERILLRVPKSGSLPGDSVLGEKDGAYASRRFRVRIADVQAMPLAGFSMQRSQRSARNVFLSLAALQDLLEFPGKVNAVALAGDAVDTAKPQAAREILAMHLKPTLADLGINVQELENHSERVVQIAADRLVLPPSAVDAVNAEFPEQEVQRAITYLANSLRKGGMSVPYSTITGIQSTADLGPLLDDAGQAILLADDEIVLNEWAAERLDAHVDDKVTLEFYEPETAHGELEEHQPLNLTLKAIIPLEDPAGKPTAAADPLLTPELPGVTDQDSINDWDLPFELVEKIENEDENYWKEHRTTPKAFVSHSLAAKLWATRWGTESVLRVVLPEDISVQEFSDRLADGIDPSTLGMSVVGIKEQALQAASGTTPFDGLFLGFSCFIMASAVLLIALLFRLGAQQRAKELGLLSAVGLPSRRIARALVGEGAIVAAIGAACGMMAGVTYAQLMIYGLNTWWVAATVTPFLELHVPAWALLTGWLIGLLVSLVTIWWTILASLKQSPTALLAGQAEQTVDVKSGANVGPSYGVWACVLVAIAAAMFAWLNEGEAQAGAFFAGGSAVLTGLLLLVRRFLRAPISISESLSLTRLSFLNTRRNPGRTLLTIALAAAASFLIVALAAFRLAPTTAGTGGYDIWATTDLPLYHDLETETGRAALGFSKPDDISLSEMTVAGFRVSEGEDASCLNLFQAASPRILGVPEKLSVESDFTWGSKNEQPTGESPWDLLHKDLGTDSAGLPIVPMILDRNTAYYGLKLYAVGAQRETTDSANRPRTLQVVAMLTNSIFQGDLLISNQQFLQLFPETSGQRLFLIRSGRTESDLGRTTELATQLESQLVDYGFDTVDAQQRLAEFLAVQNTYLSTFQSLGALGLLLGAAGLAVAQLRSVAERRGELALMRAAGLRKTKLAKMVFTENLALLIVGLEIGCLAALAVVVPLSFTQEAGIPWGALVITLGSMIAVGAVAGWFATRTALRAPLLPALRGD</sequence>
<organism evidence="8 9">
    <name type="scientific">Adhaeretor mobilis</name>
    <dbReference type="NCBI Taxonomy" id="1930276"/>
    <lineage>
        <taxon>Bacteria</taxon>
        <taxon>Pseudomonadati</taxon>
        <taxon>Planctomycetota</taxon>
        <taxon>Planctomycetia</taxon>
        <taxon>Pirellulales</taxon>
        <taxon>Lacipirellulaceae</taxon>
        <taxon>Adhaeretor</taxon>
    </lineage>
</organism>
<feature type="transmembrane region" description="Helical" evidence="6">
    <location>
        <begin position="800"/>
        <end position="819"/>
    </location>
</feature>
<dbReference type="GO" id="GO:0005886">
    <property type="term" value="C:plasma membrane"/>
    <property type="evidence" value="ECO:0007669"/>
    <property type="project" value="UniProtKB-SubCell"/>
</dbReference>
<evidence type="ECO:0000313" key="9">
    <source>
        <dbReference type="Proteomes" id="UP000319852"/>
    </source>
</evidence>
<feature type="transmembrane region" description="Helical" evidence="6">
    <location>
        <begin position="671"/>
        <end position="694"/>
    </location>
</feature>
<proteinExistence type="predicted"/>
<evidence type="ECO:0000256" key="4">
    <source>
        <dbReference type="ARBA" id="ARBA00022989"/>
    </source>
</evidence>
<feature type="transmembrane region" description="Helical" evidence="6">
    <location>
        <begin position="1112"/>
        <end position="1135"/>
    </location>
</feature>
<gene>
    <name evidence="8" type="ORF">HG15A2_34930</name>
</gene>
<reference evidence="8 9" key="1">
    <citation type="submission" date="2019-02" db="EMBL/GenBank/DDBJ databases">
        <title>Deep-cultivation of Planctomycetes and their phenomic and genomic characterization uncovers novel biology.</title>
        <authorList>
            <person name="Wiegand S."/>
            <person name="Jogler M."/>
            <person name="Boedeker C."/>
            <person name="Pinto D."/>
            <person name="Vollmers J."/>
            <person name="Rivas-Marin E."/>
            <person name="Kohn T."/>
            <person name="Peeters S.H."/>
            <person name="Heuer A."/>
            <person name="Rast P."/>
            <person name="Oberbeckmann S."/>
            <person name="Bunk B."/>
            <person name="Jeske O."/>
            <person name="Meyerdierks A."/>
            <person name="Storesund J.E."/>
            <person name="Kallscheuer N."/>
            <person name="Luecker S."/>
            <person name="Lage O.M."/>
            <person name="Pohl T."/>
            <person name="Merkel B.J."/>
            <person name="Hornburger P."/>
            <person name="Mueller R.-W."/>
            <person name="Bruemmer F."/>
            <person name="Labrenz M."/>
            <person name="Spormann A.M."/>
            <person name="Op den Camp H."/>
            <person name="Overmann J."/>
            <person name="Amann R."/>
            <person name="Jetten M.S.M."/>
            <person name="Mascher T."/>
            <person name="Medema M.H."/>
            <person name="Devos D.P."/>
            <person name="Kaster A.-K."/>
            <person name="Ovreas L."/>
            <person name="Rohde M."/>
            <person name="Galperin M.Y."/>
            <person name="Jogler C."/>
        </authorList>
    </citation>
    <scope>NUCLEOTIDE SEQUENCE [LARGE SCALE GENOMIC DNA]</scope>
    <source>
        <strain evidence="8 9">HG15A2</strain>
    </source>
</reference>
<feature type="transmembrane region" description="Helical" evidence="6">
    <location>
        <begin position="749"/>
        <end position="768"/>
    </location>
</feature>
<dbReference type="InterPro" id="IPR003838">
    <property type="entry name" value="ABC3_permease_C"/>
</dbReference>
<dbReference type="InterPro" id="IPR051125">
    <property type="entry name" value="ABC-4/HrtB_transporter"/>
</dbReference>
<feature type="transmembrane region" description="Helical" evidence="6">
    <location>
        <begin position="1063"/>
        <end position="1084"/>
    </location>
</feature>
<evidence type="ECO:0000256" key="5">
    <source>
        <dbReference type="ARBA" id="ARBA00023136"/>
    </source>
</evidence>
<name>A0A517MZC2_9BACT</name>
<keyword evidence="2" id="KW-1003">Cell membrane</keyword>
<dbReference type="Proteomes" id="UP000319852">
    <property type="component" value="Chromosome"/>
</dbReference>
<evidence type="ECO:0000256" key="3">
    <source>
        <dbReference type="ARBA" id="ARBA00022692"/>
    </source>
</evidence>
<keyword evidence="9" id="KW-1185">Reference proteome</keyword>
<feature type="transmembrane region" description="Helical" evidence="6">
    <location>
        <begin position="51"/>
        <end position="75"/>
    </location>
</feature>
<dbReference type="PANTHER" id="PTHR43738">
    <property type="entry name" value="ABC TRANSPORTER, MEMBRANE PROTEIN"/>
    <property type="match status" value="1"/>
</dbReference>
<evidence type="ECO:0000256" key="1">
    <source>
        <dbReference type="ARBA" id="ARBA00004651"/>
    </source>
</evidence>
<dbReference type="AlphaFoldDB" id="A0A517MZC2"/>
<dbReference type="PANTHER" id="PTHR43738:SF2">
    <property type="entry name" value="ABC TRANSPORTER PERMEASE"/>
    <property type="match status" value="1"/>
</dbReference>
<dbReference type="KEGG" id="amob:HG15A2_34930"/>
<feature type="transmembrane region" description="Helical" evidence="6">
    <location>
        <begin position="618"/>
        <end position="640"/>
    </location>
</feature>
<accession>A0A517MZC2</accession>
<protein>
    <submittedName>
        <fullName evidence="8">FtsX-like permease family protein</fullName>
    </submittedName>
</protein>
<keyword evidence="3 6" id="KW-0812">Transmembrane</keyword>
<dbReference type="EMBL" id="CP036263">
    <property type="protein sequence ID" value="QDT00158.1"/>
    <property type="molecule type" value="Genomic_DNA"/>
</dbReference>
<dbReference type="Pfam" id="PF02687">
    <property type="entry name" value="FtsX"/>
    <property type="match status" value="2"/>
</dbReference>
<comment type="subcellular location">
    <subcellularLocation>
        <location evidence="1">Cell membrane</location>
        <topology evidence="1">Multi-pass membrane protein</topology>
    </subcellularLocation>
</comment>
<feature type="domain" description="ABC3 transporter permease C-terminal" evidence="7">
    <location>
        <begin position="1064"/>
        <end position="1172"/>
    </location>
</feature>
<feature type="transmembrane region" description="Helical" evidence="6">
    <location>
        <begin position="1141"/>
        <end position="1164"/>
    </location>
</feature>
<feature type="transmembrane region" description="Helical" evidence="6">
    <location>
        <begin position="574"/>
        <end position="598"/>
    </location>
</feature>
<evidence type="ECO:0000259" key="7">
    <source>
        <dbReference type="Pfam" id="PF02687"/>
    </source>
</evidence>